<gene>
    <name evidence="2" type="ORF">SAMN05216275_102219</name>
</gene>
<dbReference type="GeneID" id="96296560"/>
<keyword evidence="1" id="KW-0812">Transmembrane</keyword>
<dbReference type="AlphaFoldDB" id="A0A1I3GU96"/>
<keyword evidence="1" id="KW-0472">Membrane</keyword>
<proteinExistence type="predicted"/>
<organism evidence="2 3">
    <name type="scientific">Streptosporangium canum</name>
    <dbReference type="NCBI Taxonomy" id="324952"/>
    <lineage>
        <taxon>Bacteria</taxon>
        <taxon>Bacillati</taxon>
        <taxon>Actinomycetota</taxon>
        <taxon>Actinomycetes</taxon>
        <taxon>Streptosporangiales</taxon>
        <taxon>Streptosporangiaceae</taxon>
        <taxon>Streptosporangium</taxon>
    </lineage>
</organism>
<evidence type="ECO:0000313" key="3">
    <source>
        <dbReference type="Proteomes" id="UP000199111"/>
    </source>
</evidence>
<protein>
    <submittedName>
        <fullName evidence="2">Uncharacterized protein</fullName>
    </submittedName>
</protein>
<keyword evidence="1" id="KW-1133">Transmembrane helix</keyword>
<keyword evidence="3" id="KW-1185">Reference proteome</keyword>
<dbReference type="Proteomes" id="UP000199111">
    <property type="component" value="Unassembled WGS sequence"/>
</dbReference>
<name>A0A1I3GU96_9ACTN</name>
<dbReference type="RefSeq" id="WP_093885558.1">
    <property type="nucleotide sequence ID" value="NZ_FOQY01000002.1"/>
</dbReference>
<reference evidence="3" key="1">
    <citation type="submission" date="2016-10" db="EMBL/GenBank/DDBJ databases">
        <authorList>
            <person name="Varghese N."/>
            <person name="Submissions S."/>
        </authorList>
    </citation>
    <scope>NUCLEOTIDE SEQUENCE [LARGE SCALE GENOMIC DNA]</scope>
    <source>
        <strain evidence="3">CGMCC 4.2126</strain>
    </source>
</reference>
<sequence>MRNVDEIDELLRPLARVEPGQQDSRASGAGARALLASIATQESGTASGGLGRTRRYAPRGPRRLALGLTAAAVLAAGVVVGPSLLEDGRGVAVSYANSAVEIRREGDQYVARIKDPFADHAKYTEAFHAVGLNVDLHLVPVSPGGAGKIMGMIITAGGSSRPDPEVRPDPSGPRFNDVALSMETAPKGCRPVQNGHCVMVMRIPAAFTGHVDVRLGRQAKPGEEYANFDSAMASGEMFDGVRLRTGRPVDDVLAEARKRDLTAVFSLVRMDERTGFMSSFDPLPADRVGPGWIVWNAWQVRAGVIRLLVTPERLPKNPFYDGSAPPPAS</sequence>
<evidence type="ECO:0000256" key="1">
    <source>
        <dbReference type="SAM" id="Phobius"/>
    </source>
</evidence>
<accession>A0A1I3GU96</accession>
<dbReference type="EMBL" id="FOQY01000002">
    <property type="protein sequence ID" value="SFI26939.1"/>
    <property type="molecule type" value="Genomic_DNA"/>
</dbReference>
<evidence type="ECO:0000313" key="2">
    <source>
        <dbReference type="EMBL" id="SFI26939.1"/>
    </source>
</evidence>
<feature type="transmembrane region" description="Helical" evidence="1">
    <location>
        <begin position="64"/>
        <end position="85"/>
    </location>
</feature>